<name>A0A4Y1ZAU9_9BACL</name>
<comment type="caution">
    <text evidence="1">The sequence shown here is derived from an EMBL/GenBank/DDBJ whole genome shotgun (WGS) entry which is preliminary data.</text>
</comment>
<gene>
    <name evidence="1" type="ORF">NBRC111894_1713</name>
</gene>
<dbReference type="AlphaFoldDB" id="A0A4Y1ZAU9"/>
<proteinExistence type="predicted"/>
<accession>A0A4Y1ZAU9</accession>
<evidence type="ECO:0000313" key="2">
    <source>
        <dbReference type="Proteomes" id="UP000319716"/>
    </source>
</evidence>
<dbReference type="EMBL" id="BEXB01000011">
    <property type="protein sequence ID" value="GAY76159.1"/>
    <property type="molecule type" value="Genomic_DNA"/>
</dbReference>
<evidence type="ECO:0000313" key="1">
    <source>
        <dbReference type="EMBL" id="GAY76159.1"/>
    </source>
</evidence>
<organism evidence="1 2">
    <name type="scientific">Sporolactobacillus inulinus</name>
    <dbReference type="NCBI Taxonomy" id="2078"/>
    <lineage>
        <taxon>Bacteria</taxon>
        <taxon>Bacillati</taxon>
        <taxon>Bacillota</taxon>
        <taxon>Bacilli</taxon>
        <taxon>Bacillales</taxon>
        <taxon>Sporolactobacillaceae</taxon>
        <taxon>Sporolactobacillus</taxon>
    </lineage>
</organism>
<reference evidence="1 2" key="1">
    <citation type="submission" date="2017-11" db="EMBL/GenBank/DDBJ databases">
        <title>Draft Genome Sequence of Sporolactobacillus inulinus NBRC 111894 Isolated from Koso, a Japanese Sugar-Vegetable Fermented Beverage.</title>
        <authorList>
            <person name="Chiou T.Y."/>
            <person name="Oshima K."/>
            <person name="Suda W."/>
            <person name="Hattori M."/>
            <person name="Takahashi T."/>
        </authorList>
    </citation>
    <scope>NUCLEOTIDE SEQUENCE [LARGE SCALE GENOMIC DNA]</scope>
    <source>
        <strain evidence="1 2">NBRC111894</strain>
    </source>
</reference>
<dbReference type="Proteomes" id="UP000319716">
    <property type="component" value="Unassembled WGS sequence"/>
</dbReference>
<sequence>MFLSCINLMLRFKHHWLSDVVRAGSLLFIPRTKRFTDIL</sequence>
<protein>
    <submittedName>
        <fullName evidence="1">Uncharacterized protein</fullName>
    </submittedName>
</protein>